<dbReference type="GeneID" id="70187281"/>
<accession>A0A9P8YD47</accession>
<protein>
    <submittedName>
        <fullName evidence="2">Uncharacterized protein</fullName>
    </submittedName>
</protein>
<evidence type="ECO:0000313" key="3">
    <source>
        <dbReference type="Proteomes" id="UP000756346"/>
    </source>
</evidence>
<feature type="compositionally biased region" description="Polar residues" evidence="1">
    <location>
        <begin position="29"/>
        <end position="39"/>
    </location>
</feature>
<feature type="compositionally biased region" description="Basic and acidic residues" evidence="1">
    <location>
        <begin position="111"/>
        <end position="126"/>
    </location>
</feature>
<evidence type="ECO:0000313" key="2">
    <source>
        <dbReference type="EMBL" id="KAH7039617.1"/>
    </source>
</evidence>
<comment type="caution">
    <text evidence="2">The sequence shown here is derived from an EMBL/GenBank/DDBJ whole genome shotgun (WGS) entry which is preliminary data.</text>
</comment>
<feature type="region of interest" description="Disordered" evidence="1">
    <location>
        <begin position="85"/>
        <end position="126"/>
    </location>
</feature>
<proteinExistence type="predicted"/>
<dbReference type="AlphaFoldDB" id="A0A9P8YD47"/>
<name>A0A9P8YD47_9PEZI</name>
<sequence length="156" mass="16763">MSFLLKTARGDKTTTTTTANHTTTAEKMPSTSRPFSTVSPVHPNYLPKLHKSGRMEKKLAAATIAALGVGYGVSALMNNQLHYSADDTASSSSSSSSSASYHSATGASSSSHREQQKRREMAMLDAYGDRGSLEELEAAVNAYASQQAERERKSRK</sequence>
<feature type="compositionally biased region" description="Low complexity" evidence="1">
    <location>
        <begin position="85"/>
        <end position="110"/>
    </location>
</feature>
<dbReference type="RefSeq" id="XP_046017672.1">
    <property type="nucleotide sequence ID" value="XM_046157735.1"/>
</dbReference>
<dbReference type="Proteomes" id="UP000756346">
    <property type="component" value="Unassembled WGS sequence"/>
</dbReference>
<keyword evidence="3" id="KW-1185">Reference proteome</keyword>
<organism evidence="2 3">
    <name type="scientific">Microdochium trichocladiopsis</name>
    <dbReference type="NCBI Taxonomy" id="1682393"/>
    <lineage>
        <taxon>Eukaryota</taxon>
        <taxon>Fungi</taxon>
        <taxon>Dikarya</taxon>
        <taxon>Ascomycota</taxon>
        <taxon>Pezizomycotina</taxon>
        <taxon>Sordariomycetes</taxon>
        <taxon>Xylariomycetidae</taxon>
        <taxon>Xylariales</taxon>
        <taxon>Microdochiaceae</taxon>
        <taxon>Microdochium</taxon>
    </lineage>
</organism>
<reference evidence="2" key="1">
    <citation type="journal article" date="2021" name="Nat. Commun.">
        <title>Genetic determinants of endophytism in the Arabidopsis root mycobiome.</title>
        <authorList>
            <person name="Mesny F."/>
            <person name="Miyauchi S."/>
            <person name="Thiergart T."/>
            <person name="Pickel B."/>
            <person name="Atanasova L."/>
            <person name="Karlsson M."/>
            <person name="Huettel B."/>
            <person name="Barry K.W."/>
            <person name="Haridas S."/>
            <person name="Chen C."/>
            <person name="Bauer D."/>
            <person name="Andreopoulos W."/>
            <person name="Pangilinan J."/>
            <person name="LaButti K."/>
            <person name="Riley R."/>
            <person name="Lipzen A."/>
            <person name="Clum A."/>
            <person name="Drula E."/>
            <person name="Henrissat B."/>
            <person name="Kohler A."/>
            <person name="Grigoriev I.V."/>
            <person name="Martin F.M."/>
            <person name="Hacquard S."/>
        </authorList>
    </citation>
    <scope>NUCLEOTIDE SEQUENCE</scope>
    <source>
        <strain evidence="2">MPI-CAGE-CH-0230</strain>
    </source>
</reference>
<feature type="compositionally biased region" description="Low complexity" evidence="1">
    <location>
        <begin position="13"/>
        <end position="25"/>
    </location>
</feature>
<dbReference type="OrthoDB" id="4338954at2759"/>
<gene>
    <name evidence="2" type="ORF">B0I36DRAFT_357023</name>
</gene>
<evidence type="ECO:0000256" key="1">
    <source>
        <dbReference type="SAM" id="MobiDB-lite"/>
    </source>
</evidence>
<feature type="region of interest" description="Disordered" evidence="1">
    <location>
        <begin position="1"/>
        <end position="43"/>
    </location>
</feature>
<dbReference type="EMBL" id="JAGTJQ010000001">
    <property type="protein sequence ID" value="KAH7039617.1"/>
    <property type="molecule type" value="Genomic_DNA"/>
</dbReference>